<feature type="compositionally biased region" description="Basic and acidic residues" evidence="7">
    <location>
        <begin position="159"/>
        <end position="194"/>
    </location>
</feature>
<feature type="region of interest" description="Disordered" evidence="7">
    <location>
        <begin position="49"/>
        <end position="70"/>
    </location>
</feature>
<feature type="region of interest" description="Disordered" evidence="7">
    <location>
        <begin position="770"/>
        <end position="801"/>
    </location>
</feature>
<dbReference type="Gene3D" id="1.10.510.10">
    <property type="entry name" value="Transferase(Phosphotransferase) domain 1"/>
    <property type="match status" value="2"/>
</dbReference>
<evidence type="ECO:0000256" key="5">
    <source>
        <dbReference type="ARBA" id="ARBA00022840"/>
    </source>
</evidence>
<dbReference type="Pfam" id="PF00069">
    <property type="entry name" value="Pkinase"/>
    <property type="match status" value="2"/>
</dbReference>
<feature type="compositionally biased region" description="Basic and acidic residues" evidence="7">
    <location>
        <begin position="920"/>
        <end position="930"/>
    </location>
</feature>
<keyword evidence="5 6" id="KW-0067">ATP-binding</keyword>
<evidence type="ECO:0000313" key="9">
    <source>
        <dbReference type="EMBL" id="CEL65465.1"/>
    </source>
</evidence>
<evidence type="ECO:0000256" key="2">
    <source>
        <dbReference type="ARBA" id="ARBA00022679"/>
    </source>
</evidence>
<feature type="compositionally biased region" description="Basic and acidic residues" evidence="7">
    <location>
        <begin position="647"/>
        <end position="661"/>
    </location>
</feature>
<evidence type="ECO:0000256" key="4">
    <source>
        <dbReference type="ARBA" id="ARBA00022777"/>
    </source>
</evidence>
<dbReference type="InterPro" id="IPR011009">
    <property type="entry name" value="Kinase-like_dom_sf"/>
</dbReference>
<keyword evidence="3 6" id="KW-0547">Nucleotide-binding</keyword>
<dbReference type="SMART" id="SM00220">
    <property type="entry name" value="S_TKc"/>
    <property type="match status" value="1"/>
</dbReference>
<keyword evidence="4 9" id="KW-0418">Kinase</keyword>
<sequence length="1320" mass="146590">MDDFTSNSSPDSAATLDWLKSVRRREKPLRCISLHCPEMNSTRKTTFVSTKTSLSSAHKPTCKKNKKHVGQKNFSSLPIQTRTIGGALGFQRCIEKEDASRGTNGEGTREEREAKHRLCQGNQHKMLDVHSHFLQTDRGQRNFHNQRKLAPTSSPSPPERGDNGADFQRKAEKSNGTRENSFRAAEDSGRGKEDSLRKLIHQGFPGVPDLQAKFNSKCSHTAREREKRNTDREELPVGVERRVVTLWRIPHRGDRTIDRALVSQSADRWLYRVLSGGEILWFPNSRNNALSLTTEGPLATEPPGVSSIVKEMSQSLRHSGAGNTLLFSPSCPVHSLNRTTSRDTAEGELHVLGADQRDDEASKLFWATKSNTTLLEHAQKIRHVPASSPSDFPIGDSLYAASSSPLPRLLPAQHRNPSLQLARPSHKSSEFLLGHEGGASFSYATIADDGKQSHPWKTIQTQNTESSPPFIAASAPFTIWREKREIHAEKEHNAGLCLCEVALSASTTAGTSESTQSSSVATPAEICSQPSLASLVKFAGRATRVEGRQRLYRNTSTVLGHGFSGDVKIFKHRHTEEVFALKTVLNEEGRMQRGWRLCSWRGRRPCPRSSPEERLRGEPQKATEKENAVPGKTHSNVGGAGNADPFGEPRGKTRGETDAAKTVKSQTRGTPKKDSRGPRGCGEVPRRKNPESQGPRKAPKASEEKDKDMRRDLQAIMGEGVYACLSADHPTIIKLVEFVEDDEGVHLIMPVCKGGPLSRASLRRFLTGSNPFGDATAGPGGKFNRTDRGDPAAPWQTEKTDEESWRSWERVAKKFTWQILKALRHLHTQGIIHRDVKAQNFLLVEPAHPKLLLIDFGFSLFTSTNALNHPDDLGFSEQKARSMQNAKGGEGGESFPPFSQPNQPPRDSPFLIQATVTPEGVEHAQQREEGTSVSSTKNPFPPRSPTNQPSAAAMALEGRTPAVKWERQGGEEAPPHTPNSCLGERSVTDMEVSPLQPGGEKRNEEIPFIPDTYFLSCMTRNNWKGPSALLSKRIVGTPGLHPPEVLKHTSYTPATDMWGLGLLINALLTGSLMPELANNGNLLFDEMHDRQKMRITAAEALHHPWLQEERLEEETKIRLLVQCAQHTDSPIRKMIDNLRSFPLQSLFHRLFYLLLAYALPPSEIPEEVEVLFYAFDRSKRGMVFYDDFVSTLRSLDLSIRDPEALEIFTSMYTSTRTVYSSTGCCLHQAVHALEFTPFLAGVMDKQLLLHANSLRRLFCRLDPSRKGTVAVGQVISLLGSEGRLRDELRHYLAEMGIQATSAFSFEELAIALEKDKAPEV</sequence>
<dbReference type="InterPro" id="IPR050205">
    <property type="entry name" value="CDPK_Ser/Thr_kinases"/>
</dbReference>
<dbReference type="PROSITE" id="PS50011">
    <property type="entry name" value="PROTEIN_KINASE_DOM"/>
    <property type="match status" value="1"/>
</dbReference>
<evidence type="ECO:0000259" key="8">
    <source>
        <dbReference type="PROSITE" id="PS50011"/>
    </source>
</evidence>
<keyword evidence="1" id="KW-0723">Serine/threonine-protein kinase</keyword>
<dbReference type="Gene3D" id="1.10.238.10">
    <property type="entry name" value="EF-hand"/>
    <property type="match status" value="2"/>
</dbReference>
<gene>
    <name evidence="9" type="ORF">BN1204_013090</name>
</gene>
<evidence type="ECO:0000256" key="7">
    <source>
        <dbReference type="SAM" id="MobiDB-lite"/>
    </source>
</evidence>
<dbReference type="InterPro" id="IPR011992">
    <property type="entry name" value="EF-hand-dom_pair"/>
</dbReference>
<dbReference type="PROSITE" id="PS00107">
    <property type="entry name" value="PROTEIN_KINASE_ATP"/>
    <property type="match status" value="1"/>
</dbReference>
<dbReference type="GO" id="GO:0005524">
    <property type="term" value="F:ATP binding"/>
    <property type="evidence" value="ECO:0007669"/>
    <property type="project" value="UniProtKB-UniRule"/>
</dbReference>
<protein>
    <submittedName>
        <fullName evidence="9">Protein kinase (Incomplete catalytic triad),putative</fullName>
    </submittedName>
</protein>
<dbReference type="PANTHER" id="PTHR24349">
    <property type="entry name" value="SERINE/THREONINE-PROTEIN KINASE"/>
    <property type="match status" value="1"/>
</dbReference>
<feature type="binding site" evidence="6">
    <location>
        <position position="582"/>
    </location>
    <ligand>
        <name>ATP</name>
        <dbReference type="ChEBI" id="CHEBI:30616"/>
    </ligand>
</feature>
<evidence type="ECO:0000256" key="1">
    <source>
        <dbReference type="ARBA" id="ARBA00022527"/>
    </source>
</evidence>
<feature type="domain" description="Protein kinase" evidence="8">
    <location>
        <begin position="553"/>
        <end position="1151"/>
    </location>
</feature>
<dbReference type="SUPFAM" id="SSF47473">
    <property type="entry name" value="EF-hand"/>
    <property type="match status" value="1"/>
</dbReference>
<feature type="region of interest" description="Disordered" evidence="7">
    <location>
        <begin position="147"/>
        <end position="194"/>
    </location>
</feature>
<dbReference type="EMBL" id="LN714479">
    <property type="protein sequence ID" value="CEL65465.1"/>
    <property type="molecule type" value="Genomic_DNA"/>
</dbReference>
<dbReference type="GO" id="GO:0004674">
    <property type="term" value="F:protein serine/threonine kinase activity"/>
    <property type="evidence" value="ECO:0007669"/>
    <property type="project" value="UniProtKB-KW"/>
</dbReference>
<dbReference type="InterPro" id="IPR017441">
    <property type="entry name" value="Protein_kinase_ATP_BS"/>
</dbReference>
<name>A0A0F7UA25_NEOCL</name>
<keyword evidence="2" id="KW-0808">Transferase</keyword>
<evidence type="ECO:0000256" key="3">
    <source>
        <dbReference type="ARBA" id="ARBA00022741"/>
    </source>
</evidence>
<dbReference type="PROSITE" id="PS00108">
    <property type="entry name" value="PROTEIN_KINASE_ST"/>
    <property type="match status" value="1"/>
</dbReference>
<dbReference type="InterPro" id="IPR000719">
    <property type="entry name" value="Prot_kinase_dom"/>
</dbReference>
<evidence type="ECO:0000256" key="6">
    <source>
        <dbReference type="PROSITE-ProRule" id="PRU10141"/>
    </source>
</evidence>
<organism evidence="9">
    <name type="scientific">Neospora caninum (strain Liverpool)</name>
    <dbReference type="NCBI Taxonomy" id="572307"/>
    <lineage>
        <taxon>Eukaryota</taxon>
        <taxon>Sar</taxon>
        <taxon>Alveolata</taxon>
        <taxon>Apicomplexa</taxon>
        <taxon>Conoidasida</taxon>
        <taxon>Coccidia</taxon>
        <taxon>Eucoccidiorida</taxon>
        <taxon>Eimeriorina</taxon>
        <taxon>Sarcocystidae</taxon>
        <taxon>Neospora</taxon>
    </lineage>
</organism>
<feature type="compositionally biased region" description="Basic residues" evidence="7">
    <location>
        <begin position="60"/>
        <end position="70"/>
    </location>
</feature>
<feature type="compositionally biased region" description="Pro residues" evidence="7">
    <location>
        <begin position="898"/>
        <end position="907"/>
    </location>
</feature>
<dbReference type="SUPFAM" id="SSF56112">
    <property type="entry name" value="Protein kinase-like (PK-like)"/>
    <property type="match status" value="1"/>
</dbReference>
<feature type="region of interest" description="Disordered" evidence="7">
    <location>
        <begin position="879"/>
        <end position="952"/>
    </location>
</feature>
<proteinExistence type="predicted"/>
<dbReference type="InterPro" id="IPR008271">
    <property type="entry name" value="Ser/Thr_kinase_AS"/>
</dbReference>
<feature type="region of interest" description="Disordered" evidence="7">
    <location>
        <begin position="600"/>
        <end position="708"/>
    </location>
</feature>
<accession>A0A0F7UA25</accession>
<feature type="compositionally biased region" description="Basic and acidic residues" evidence="7">
    <location>
        <begin position="610"/>
        <end position="627"/>
    </location>
</feature>
<feature type="compositionally biased region" description="Polar residues" evidence="7">
    <location>
        <begin position="49"/>
        <end position="58"/>
    </location>
</feature>
<reference evidence="9" key="1">
    <citation type="journal article" date="2015" name="PLoS ONE">
        <title>Comprehensive Evaluation of Toxoplasma gondii VEG and Neospora caninum LIV Genomes with Tachyzoite Stage Transcriptome and Proteome Defines Novel Transcript Features.</title>
        <authorList>
            <person name="Ramaprasad A."/>
            <person name="Mourier T."/>
            <person name="Naeem R."/>
            <person name="Malas T.B."/>
            <person name="Moussa E."/>
            <person name="Panigrahi A."/>
            <person name="Vermont S.J."/>
            <person name="Otto T.D."/>
            <person name="Wastling J."/>
            <person name="Pain A."/>
        </authorList>
    </citation>
    <scope>NUCLEOTIDE SEQUENCE</scope>
    <source>
        <strain evidence="9">Liverpool</strain>
    </source>
</reference>